<evidence type="ECO:0000256" key="1">
    <source>
        <dbReference type="SAM" id="Coils"/>
    </source>
</evidence>
<feature type="region of interest" description="Disordered" evidence="2">
    <location>
        <begin position="386"/>
        <end position="421"/>
    </location>
</feature>
<feature type="region of interest" description="Disordered" evidence="2">
    <location>
        <begin position="311"/>
        <end position="336"/>
    </location>
</feature>
<dbReference type="Proteomes" id="UP000541558">
    <property type="component" value="Unassembled WGS sequence"/>
</dbReference>
<dbReference type="OrthoDB" id="3068772at2759"/>
<feature type="compositionally biased region" description="Low complexity" evidence="2">
    <location>
        <begin position="217"/>
        <end position="227"/>
    </location>
</feature>
<protein>
    <submittedName>
        <fullName evidence="3">Uncharacterized protein</fullName>
    </submittedName>
</protein>
<feature type="region of interest" description="Disordered" evidence="2">
    <location>
        <begin position="159"/>
        <end position="270"/>
    </location>
</feature>
<evidence type="ECO:0000256" key="2">
    <source>
        <dbReference type="SAM" id="MobiDB-lite"/>
    </source>
</evidence>
<feature type="compositionally biased region" description="Polar residues" evidence="2">
    <location>
        <begin position="171"/>
        <end position="193"/>
    </location>
</feature>
<proteinExistence type="predicted"/>
<feature type="coiled-coil region" evidence="1">
    <location>
        <begin position="4"/>
        <end position="31"/>
    </location>
</feature>
<accession>A0A8H5B5U3</accession>
<evidence type="ECO:0000313" key="4">
    <source>
        <dbReference type="Proteomes" id="UP000541558"/>
    </source>
</evidence>
<feature type="compositionally biased region" description="Pro residues" evidence="2">
    <location>
        <begin position="470"/>
        <end position="483"/>
    </location>
</feature>
<dbReference type="EMBL" id="JAACJK010000219">
    <property type="protein sequence ID" value="KAF5317329.1"/>
    <property type="molecule type" value="Genomic_DNA"/>
</dbReference>
<name>A0A8H5B5U3_9AGAR</name>
<dbReference type="AlphaFoldDB" id="A0A8H5B5U3"/>
<organism evidence="3 4">
    <name type="scientific">Ephemerocybe angulata</name>
    <dbReference type="NCBI Taxonomy" id="980116"/>
    <lineage>
        <taxon>Eukaryota</taxon>
        <taxon>Fungi</taxon>
        <taxon>Dikarya</taxon>
        <taxon>Basidiomycota</taxon>
        <taxon>Agaricomycotina</taxon>
        <taxon>Agaricomycetes</taxon>
        <taxon>Agaricomycetidae</taxon>
        <taxon>Agaricales</taxon>
        <taxon>Agaricineae</taxon>
        <taxon>Psathyrellaceae</taxon>
        <taxon>Ephemerocybe</taxon>
    </lineage>
</organism>
<evidence type="ECO:0000313" key="3">
    <source>
        <dbReference type="EMBL" id="KAF5317329.1"/>
    </source>
</evidence>
<feature type="compositionally biased region" description="Low complexity" evidence="2">
    <location>
        <begin position="484"/>
        <end position="498"/>
    </location>
</feature>
<sequence length="560" mass="59375">MAQVHDLGSELEALRSRCTRLQAERDRFKDALWALRTNFSALQTHSESLELENAELKDTLALMGGPLTFPTLENGQANAQHLHTPTQTTPANLALSRAAEPQIANGISGDQASSALAEPLENGQANAQHLHTPIQTTPTNIALSPAAEPQIANGISGEQASSALAEPSRRLSATQHVSGGHGESNSPARSRTVASIGRPGQSKKHKDKKKDGHRPSSKSANSSPSKHSTARSSKRSNEDSSADAGPSKRVRTAPDLQSAVSPREVADRAYDYSSKEVEIARSLPTTSTDPDIHERSDSIKLKKEVEIAQSLPTSADQQSDFMMAPPHTPPVASSSAGVFPTVNSTELSAEPNRKVSPSVMNFQKYTPDPTFVTVVKPEQVGVSIPASDDSAVITSSAPPPVPMSIAGDGNEGKATSESTEDTVVAELAVAVPSQPLVAEPMVIESAAPVSTDQDTPIPATIENQTKPEPKQPAAPPPPEPEPQPKFSTPKSKSSRTPSLAPSARVTRASSELSSRSRTKTHWDPLTGRRIQVGPPKGRANEPKRLFISISPKKLAAVRKP</sequence>
<gene>
    <name evidence="3" type="ORF">D9611_003578</name>
</gene>
<keyword evidence="4" id="KW-1185">Reference proteome</keyword>
<feature type="region of interest" description="Disordered" evidence="2">
    <location>
        <begin position="442"/>
        <end position="544"/>
    </location>
</feature>
<keyword evidence="1" id="KW-0175">Coiled coil</keyword>
<reference evidence="3 4" key="1">
    <citation type="journal article" date="2020" name="ISME J.">
        <title>Uncovering the hidden diversity of litter-decomposition mechanisms in mushroom-forming fungi.</title>
        <authorList>
            <person name="Floudas D."/>
            <person name="Bentzer J."/>
            <person name="Ahren D."/>
            <person name="Johansson T."/>
            <person name="Persson P."/>
            <person name="Tunlid A."/>
        </authorList>
    </citation>
    <scope>NUCLEOTIDE SEQUENCE [LARGE SCALE GENOMIC DNA]</scope>
    <source>
        <strain evidence="3 4">CBS 175.51</strain>
    </source>
</reference>
<feature type="compositionally biased region" description="Polar residues" evidence="2">
    <location>
        <begin position="311"/>
        <end position="320"/>
    </location>
</feature>
<comment type="caution">
    <text evidence="3">The sequence shown here is derived from an EMBL/GenBank/DDBJ whole genome shotgun (WGS) entry which is preliminary data.</text>
</comment>